<comment type="caution">
    <text evidence="1">The sequence shown here is derived from an EMBL/GenBank/DDBJ whole genome shotgun (WGS) entry which is preliminary data.</text>
</comment>
<gene>
    <name evidence="1" type="ORF">OUZ56_010943</name>
</gene>
<keyword evidence="2" id="KW-1185">Reference proteome</keyword>
<proteinExistence type="predicted"/>
<reference evidence="1 2" key="1">
    <citation type="journal article" date="2023" name="Nucleic Acids Res.">
        <title>The hologenome of Daphnia magna reveals possible DNA methylation and microbiome-mediated evolution of the host genome.</title>
        <authorList>
            <person name="Chaturvedi A."/>
            <person name="Li X."/>
            <person name="Dhandapani V."/>
            <person name="Marshall H."/>
            <person name="Kissane S."/>
            <person name="Cuenca-Cambronero M."/>
            <person name="Asole G."/>
            <person name="Calvet F."/>
            <person name="Ruiz-Romero M."/>
            <person name="Marangio P."/>
            <person name="Guigo R."/>
            <person name="Rago D."/>
            <person name="Mirbahai L."/>
            <person name="Eastwood N."/>
            <person name="Colbourne J.K."/>
            <person name="Zhou J."/>
            <person name="Mallon E."/>
            <person name="Orsini L."/>
        </authorList>
    </citation>
    <scope>NUCLEOTIDE SEQUENCE [LARGE SCALE GENOMIC DNA]</scope>
    <source>
        <strain evidence="1">LRV0_1</strain>
    </source>
</reference>
<dbReference type="PANTHER" id="PTHR31139:SF4">
    <property type="entry name" value="ECTOPIC P GRANULES PROTEIN 5 HOMOLOG"/>
    <property type="match status" value="1"/>
</dbReference>
<accession>A0ABQ9YYT7</accession>
<name>A0ABQ9YYT7_9CRUS</name>
<protein>
    <submittedName>
        <fullName evidence="1">Uncharacterized protein</fullName>
    </submittedName>
</protein>
<sequence length="378" mass="42391">MMASLIENTIWKLNGLYLTGATPALEIWLNLLTSLPKWNVDKSVLYLLDILARIAWANSSDIQSFNRILSVVLKESSKVHRPSKGIVSRVGNWVSGSSEALVQLDATELISPTPSLPYLSWIVLAMEMERQSKLWQHLIIELQPGKVKSIEQALKSIAGFLKIPYIGVHQLCLIRYAQMALELNPDHAADGPYLLEQMLSNCKALSLSEAIEPKLCFVYERLLTVWNLTSPNLSPKKTAVKAEWCELLGSWTEENKSWLSTIGLGKAPRLSSKGRCLAHVILCYLQQSKIALDQLESRWRINRHNADCKPAVESALEALKSGKPDEIQAIEEVAEFLSQFSCRRLLAATENGAAVLARLCWCASNALVQLKRHLRYIY</sequence>
<dbReference type="PANTHER" id="PTHR31139">
    <property type="entry name" value="ECTOPIC P GRANULES PROTEIN 5 HOMOLOG"/>
    <property type="match status" value="1"/>
</dbReference>
<organism evidence="1 2">
    <name type="scientific">Daphnia magna</name>
    <dbReference type="NCBI Taxonomy" id="35525"/>
    <lineage>
        <taxon>Eukaryota</taxon>
        <taxon>Metazoa</taxon>
        <taxon>Ecdysozoa</taxon>
        <taxon>Arthropoda</taxon>
        <taxon>Crustacea</taxon>
        <taxon>Branchiopoda</taxon>
        <taxon>Diplostraca</taxon>
        <taxon>Cladocera</taxon>
        <taxon>Anomopoda</taxon>
        <taxon>Daphniidae</taxon>
        <taxon>Daphnia</taxon>
    </lineage>
</organism>
<evidence type="ECO:0000313" key="1">
    <source>
        <dbReference type="EMBL" id="KAK4005819.1"/>
    </source>
</evidence>
<dbReference type="Proteomes" id="UP001234178">
    <property type="component" value="Unassembled WGS sequence"/>
</dbReference>
<evidence type="ECO:0000313" key="2">
    <source>
        <dbReference type="Proteomes" id="UP001234178"/>
    </source>
</evidence>
<dbReference type="EMBL" id="JAOYFB010000002">
    <property type="protein sequence ID" value="KAK4005819.1"/>
    <property type="molecule type" value="Genomic_DNA"/>
</dbReference>
<dbReference type="InterPro" id="IPR051436">
    <property type="entry name" value="Autophagy-related_EPG5"/>
</dbReference>